<sequence length="197" mass="21985">MISSDTVGEKLRHNSQLWSIVGDLEPQVSSTIPVAEDRNLALMLFADILKEAEGFRLSRANGGVMECPRSERTHQDHRVQHGEALAEGESERDVAHMKMLGLEPGRQVKGDSSSDTSQSSRDDLRSCSEECKESSLFGKEKEIIERRKIFKKLRNAAQGLVFLSPVVKENCDCSRKEFIDVPGLEVGEPKEENDNTV</sequence>
<feature type="region of interest" description="Disordered" evidence="1">
    <location>
        <begin position="67"/>
        <end position="126"/>
    </location>
</feature>
<dbReference type="AlphaFoldDB" id="A0A8K1GR33"/>
<gene>
    <name evidence="2" type="ORF">HGM15179_004915</name>
</gene>
<name>A0A8K1GR33_9PASS</name>
<dbReference type="EMBL" id="SWJQ01000104">
    <property type="protein sequence ID" value="TRZ22209.1"/>
    <property type="molecule type" value="Genomic_DNA"/>
</dbReference>
<feature type="compositionally biased region" description="Basic and acidic residues" evidence="1">
    <location>
        <begin position="68"/>
        <end position="81"/>
    </location>
</feature>
<comment type="caution">
    <text evidence="2">The sequence shown here is derived from an EMBL/GenBank/DDBJ whole genome shotgun (WGS) entry which is preliminary data.</text>
</comment>
<accession>A0A8K1GR33</accession>
<protein>
    <submittedName>
        <fullName evidence="2">Uncharacterized protein</fullName>
    </submittedName>
</protein>
<dbReference type="Proteomes" id="UP000796761">
    <property type="component" value="Unassembled WGS sequence"/>
</dbReference>
<evidence type="ECO:0000256" key="1">
    <source>
        <dbReference type="SAM" id="MobiDB-lite"/>
    </source>
</evidence>
<keyword evidence="3" id="KW-1185">Reference proteome</keyword>
<reference evidence="2" key="1">
    <citation type="submission" date="2019-04" db="EMBL/GenBank/DDBJ databases">
        <title>Genome assembly of Zosterops borbonicus 15179.</title>
        <authorList>
            <person name="Leroy T."/>
            <person name="Anselmetti Y."/>
            <person name="Tilak M.-K."/>
            <person name="Nabholz B."/>
        </authorList>
    </citation>
    <scope>NUCLEOTIDE SEQUENCE</scope>
    <source>
        <strain evidence="2">HGM_15179</strain>
        <tissue evidence="2">Muscle</tissue>
    </source>
</reference>
<evidence type="ECO:0000313" key="2">
    <source>
        <dbReference type="EMBL" id="TRZ22209.1"/>
    </source>
</evidence>
<organism evidence="2 3">
    <name type="scientific">Zosterops borbonicus</name>
    <dbReference type="NCBI Taxonomy" id="364589"/>
    <lineage>
        <taxon>Eukaryota</taxon>
        <taxon>Metazoa</taxon>
        <taxon>Chordata</taxon>
        <taxon>Craniata</taxon>
        <taxon>Vertebrata</taxon>
        <taxon>Euteleostomi</taxon>
        <taxon>Archelosauria</taxon>
        <taxon>Archosauria</taxon>
        <taxon>Dinosauria</taxon>
        <taxon>Saurischia</taxon>
        <taxon>Theropoda</taxon>
        <taxon>Coelurosauria</taxon>
        <taxon>Aves</taxon>
        <taxon>Neognathae</taxon>
        <taxon>Neoaves</taxon>
        <taxon>Telluraves</taxon>
        <taxon>Australaves</taxon>
        <taxon>Passeriformes</taxon>
        <taxon>Sylvioidea</taxon>
        <taxon>Zosteropidae</taxon>
        <taxon>Zosterops</taxon>
    </lineage>
</organism>
<proteinExistence type="predicted"/>
<evidence type="ECO:0000313" key="3">
    <source>
        <dbReference type="Proteomes" id="UP000796761"/>
    </source>
</evidence>